<dbReference type="Gene3D" id="3.30.200.20">
    <property type="entry name" value="Phosphorylase Kinase, domain 1"/>
    <property type="match status" value="1"/>
</dbReference>
<dbReference type="RefSeq" id="WP_049957517.1">
    <property type="nucleotide sequence ID" value="NZ_KK328284.1"/>
</dbReference>
<name>A0A051TXF9_9MYCO</name>
<gene>
    <name evidence="2" type="ORF">K875_03992</name>
</gene>
<dbReference type="Gene3D" id="3.90.1200.10">
    <property type="match status" value="1"/>
</dbReference>
<feature type="domain" description="Aminoglycoside phosphotransferase" evidence="1">
    <location>
        <begin position="35"/>
        <end position="282"/>
    </location>
</feature>
<dbReference type="AlphaFoldDB" id="A0A051TXF9"/>
<dbReference type="InterPro" id="IPR051678">
    <property type="entry name" value="AGP_Transferase"/>
</dbReference>
<dbReference type="PATRIC" id="fig|1324261.3.peg.4032"/>
<dbReference type="PANTHER" id="PTHR21310">
    <property type="entry name" value="AMINOGLYCOSIDE PHOSPHOTRANSFERASE-RELATED-RELATED"/>
    <property type="match status" value="1"/>
</dbReference>
<evidence type="ECO:0000313" key="3">
    <source>
        <dbReference type="Proteomes" id="UP000025947"/>
    </source>
</evidence>
<dbReference type="CDD" id="cd05154">
    <property type="entry name" value="ACAD10_11_N-like"/>
    <property type="match status" value="1"/>
</dbReference>
<dbReference type="PANTHER" id="PTHR21310:SF40">
    <property type="entry name" value="AMINOGLYCOSIDE PHOSPHOTRANSFERASE DOMAIN-CONTAINING PROTEIN-RELATED"/>
    <property type="match status" value="1"/>
</dbReference>
<proteinExistence type="predicted"/>
<dbReference type="SUPFAM" id="SSF56112">
    <property type="entry name" value="Protein kinase-like (PK-like)"/>
    <property type="match status" value="1"/>
</dbReference>
<comment type="caution">
    <text evidence="2">The sequence shown here is derived from an EMBL/GenBank/DDBJ whole genome shotgun (WGS) entry which is preliminary data.</text>
</comment>
<evidence type="ECO:0000259" key="1">
    <source>
        <dbReference type="Pfam" id="PF01636"/>
    </source>
</evidence>
<dbReference type="InterPro" id="IPR011009">
    <property type="entry name" value="Kinase-like_dom_sf"/>
</dbReference>
<evidence type="ECO:0000313" key="2">
    <source>
        <dbReference type="EMBL" id="KBZ61041.1"/>
    </source>
</evidence>
<dbReference type="HOGENOM" id="CLU_007526_1_2_11"/>
<dbReference type="InterPro" id="IPR041726">
    <property type="entry name" value="ACAD10_11_N"/>
</dbReference>
<dbReference type="Proteomes" id="UP000025947">
    <property type="component" value="Unassembled WGS sequence"/>
</dbReference>
<dbReference type="InterPro" id="IPR002575">
    <property type="entry name" value="Aminoglycoside_PTrfase"/>
</dbReference>
<accession>A0A051TXF9</accession>
<keyword evidence="3" id="KW-1185">Reference proteome</keyword>
<organism evidence="2 3">
    <name type="scientific">Mycobacterium [tuberculosis] TKK-01-0051</name>
    <dbReference type="NCBI Taxonomy" id="1324261"/>
    <lineage>
        <taxon>Bacteria</taxon>
        <taxon>Bacillati</taxon>
        <taxon>Actinomycetota</taxon>
        <taxon>Actinomycetes</taxon>
        <taxon>Mycobacteriales</taxon>
        <taxon>Mycobacteriaceae</taxon>
        <taxon>Mycobacterium</taxon>
        <taxon>Mycobacterium avium complex (MAC)</taxon>
    </lineage>
</organism>
<dbReference type="EMBL" id="JLXW01000010">
    <property type="protein sequence ID" value="KBZ61041.1"/>
    <property type="molecule type" value="Genomic_DNA"/>
</dbReference>
<sequence length="367" mass="40042">MTKIAEGLGTDELMNRLDRWLKLRTKDDGARVLSCTAPAGGISSETLLVEIQQSGHAPRPLVVRVQPGIHQQVYLDADVRTQCAAMRAVAGEVPVPQIVWEEGDPSVLGEPFFVMERIAGRIPSTMPTFHAGGWVADLAPRERHRMAMNAIDVLATIGRVDTGGTAEQIVPPGYQPGLAGYLGWTARWLDWSTDGAPPEVFRDAMRELCACQPAGQVDGLFWGDCRVGNMIFADDLSVAAVLDWEMAGIGPAEIDLGWWLMMERWTTEGFRVPALDGWPTRAELISRYETGLGRTVHDIDYYELLAATRYAIIGLRTARLMIEAGALPPDSTLGTQNPVTQLLCGLMGRPVPSLSPDIEAVHAVMSE</sequence>
<reference evidence="2 3" key="1">
    <citation type="submission" date="2014-04" db="EMBL/GenBank/DDBJ databases">
        <title>The Genome Sequence of Mycobacterium tuberculosis TKK-01-0051.</title>
        <authorList>
            <consortium name="The Broad Institute Genomics Platform"/>
            <consortium name="The Broad Institute Genome Sequencing Center for Infectious Disease"/>
            <person name="Earl A.M."/>
            <person name="Cohen K."/>
            <person name="Pym A."/>
            <person name="Bishai W."/>
            <person name="Maharaj K."/>
            <person name="Desjardins C."/>
            <person name="Abeel T."/>
            <person name="Young S."/>
            <person name="Zeng Q."/>
            <person name="Gargeya S."/>
            <person name="Abouelleil A."/>
            <person name="Alvarado L."/>
            <person name="Chapman S.B."/>
            <person name="Gainer-Dewar J."/>
            <person name="Goldberg J."/>
            <person name="Griggs A."/>
            <person name="Gujja S."/>
            <person name="Hansen M."/>
            <person name="Howarth C."/>
            <person name="Imamovic A."/>
            <person name="Larimer J."/>
            <person name="Murphy C."/>
            <person name="Naylor J."/>
            <person name="Pearson M."/>
            <person name="Poon T.W."/>
            <person name="Priest M."/>
            <person name="Roberts A."/>
            <person name="Saif S."/>
            <person name="Shea T."/>
            <person name="Sykes S."/>
            <person name="Wortman J."/>
            <person name="Nusbaum C."/>
            <person name="Birren B."/>
        </authorList>
    </citation>
    <scope>NUCLEOTIDE SEQUENCE [LARGE SCALE GENOMIC DNA]</scope>
    <source>
        <strain evidence="2 3">TKK-01-0051</strain>
    </source>
</reference>
<protein>
    <recommendedName>
        <fullName evidence="1">Aminoglycoside phosphotransferase domain-containing protein</fullName>
    </recommendedName>
</protein>
<dbReference type="Pfam" id="PF01636">
    <property type="entry name" value="APH"/>
    <property type="match status" value="1"/>
</dbReference>